<dbReference type="AlphaFoldDB" id="A0A0F9VNR5"/>
<keyword evidence="5" id="KW-0067">ATP-binding</keyword>
<keyword evidence="4" id="KW-0418">Kinase</keyword>
<evidence type="ECO:0000256" key="2">
    <source>
        <dbReference type="ARBA" id="ARBA00022723"/>
    </source>
</evidence>
<keyword evidence="7" id="KW-0630">Potassium</keyword>
<dbReference type="GO" id="GO:0005524">
    <property type="term" value="F:ATP binding"/>
    <property type="evidence" value="ECO:0007669"/>
    <property type="project" value="UniProtKB-KW"/>
</dbReference>
<evidence type="ECO:0000256" key="6">
    <source>
        <dbReference type="ARBA" id="ARBA00022842"/>
    </source>
</evidence>
<dbReference type="InterPro" id="IPR011877">
    <property type="entry name" value="Ribokinase"/>
</dbReference>
<dbReference type="Gene3D" id="3.40.1190.20">
    <property type="match status" value="1"/>
</dbReference>
<evidence type="ECO:0000313" key="10">
    <source>
        <dbReference type="EMBL" id="KKN75121.1"/>
    </source>
</evidence>
<dbReference type="PANTHER" id="PTHR10584:SF166">
    <property type="entry name" value="RIBOKINASE"/>
    <property type="match status" value="1"/>
</dbReference>
<evidence type="ECO:0000256" key="8">
    <source>
        <dbReference type="ARBA" id="ARBA00023277"/>
    </source>
</evidence>
<protein>
    <recommendedName>
        <fullName evidence="9">Carbohydrate kinase PfkB domain-containing protein</fullName>
    </recommendedName>
</protein>
<accession>A0A0F9VNR5</accession>
<dbReference type="GO" id="GO:0004747">
    <property type="term" value="F:ribokinase activity"/>
    <property type="evidence" value="ECO:0007669"/>
    <property type="project" value="InterPro"/>
</dbReference>
<keyword evidence="2" id="KW-0479">Metal-binding</keyword>
<dbReference type="Pfam" id="PF00294">
    <property type="entry name" value="PfkB"/>
    <property type="match status" value="1"/>
</dbReference>
<evidence type="ECO:0000256" key="3">
    <source>
        <dbReference type="ARBA" id="ARBA00022741"/>
    </source>
</evidence>
<evidence type="ECO:0000256" key="7">
    <source>
        <dbReference type="ARBA" id="ARBA00022958"/>
    </source>
</evidence>
<dbReference type="InterPro" id="IPR011611">
    <property type="entry name" value="PfkB_dom"/>
</dbReference>
<reference evidence="10" key="1">
    <citation type="journal article" date="2015" name="Nature">
        <title>Complex archaea that bridge the gap between prokaryotes and eukaryotes.</title>
        <authorList>
            <person name="Spang A."/>
            <person name="Saw J.H."/>
            <person name="Jorgensen S.L."/>
            <person name="Zaremba-Niedzwiedzka K."/>
            <person name="Martijn J."/>
            <person name="Lind A.E."/>
            <person name="van Eijk R."/>
            <person name="Schleper C."/>
            <person name="Guy L."/>
            <person name="Ettema T.J."/>
        </authorList>
    </citation>
    <scope>NUCLEOTIDE SEQUENCE</scope>
</reference>
<dbReference type="PANTHER" id="PTHR10584">
    <property type="entry name" value="SUGAR KINASE"/>
    <property type="match status" value="1"/>
</dbReference>
<evidence type="ECO:0000256" key="4">
    <source>
        <dbReference type="ARBA" id="ARBA00022777"/>
    </source>
</evidence>
<keyword evidence="1" id="KW-0808">Transferase</keyword>
<dbReference type="GO" id="GO:0006014">
    <property type="term" value="P:D-ribose metabolic process"/>
    <property type="evidence" value="ECO:0007669"/>
    <property type="project" value="InterPro"/>
</dbReference>
<keyword evidence="8" id="KW-0119">Carbohydrate metabolism</keyword>
<dbReference type="InterPro" id="IPR029056">
    <property type="entry name" value="Ribokinase-like"/>
</dbReference>
<dbReference type="HAMAP" id="MF_01987">
    <property type="entry name" value="Ribokinase"/>
    <property type="match status" value="1"/>
</dbReference>
<keyword evidence="3" id="KW-0547">Nucleotide-binding</keyword>
<proteinExistence type="inferred from homology"/>
<dbReference type="InterPro" id="IPR002139">
    <property type="entry name" value="Ribo/fructo_kinase"/>
</dbReference>
<gene>
    <name evidence="10" type="ORF">LCGC14_0383990</name>
</gene>
<name>A0A0F9VNR5_9ZZZZ</name>
<dbReference type="SUPFAM" id="SSF53613">
    <property type="entry name" value="Ribokinase-like"/>
    <property type="match status" value="1"/>
</dbReference>
<evidence type="ECO:0000259" key="9">
    <source>
        <dbReference type="Pfam" id="PF00294"/>
    </source>
</evidence>
<evidence type="ECO:0000256" key="5">
    <source>
        <dbReference type="ARBA" id="ARBA00022840"/>
    </source>
</evidence>
<dbReference type="CDD" id="cd01174">
    <property type="entry name" value="ribokinase"/>
    <property type="match status" value="1"/>
</dbReference>
<sequence>MIWNLGSINADNFYYLRHLPGPGETITAREFRQGLGGKGANMSVAAARAGTRVMHIGAVGKDGKWAKDRLLEYGVETKYISLVDTVTGHANICVSDDGENSIVISPGANYQVSDKMIGVALAEASPDDILLMQNETLNQLYAGAIAKTLGLRVIYAAAPFDGQTTLRLIDHVDILVLNQVEAAELETLIGAGLDTCLVDDIIVTLGANGCKWVSNQTNTTHTFPAYKVDAIDTTGAGDTFTGYLAAALDRRLTMPNAITLAMQASALMVMRQGTADVIPDLKDIEDYGFDDTR</sequence>
<keyword evidence="6" id="KW-0460">Magnesium</keyword>
<dbReference type="GO" id="GO:0046872">
    <property type="term" value="F:metal ion binding"/>
    <property type="evidence" value="ECO:0007669"/>
    <property type="project" value="UniProtKB-KW"/>
</dbReference>
<evidence type="ECO:0000256" key="1">
    <source>
        <dbReference type="ARBA" id="ARBA00022679"/>
    </source>
</evidence>
<feature type="domain" description="Carbohydrate kinase PfkB" evidence="9">
    <location>
        <begin position="7"/>
        <end position="279"/>
    </location>
</feature>
<organism evidence="10">
    <name type="scientific">marine sediment metagenome</name>
    <dbReference type="NCBI Taxonomy" id="412755"/>
    <lineage>
        <taxon>unclassified sequences</taxon>
        <taxon>metagenomes</taxon>
        <taxon>ecological metagenomes</taxon>
    </lineage>
</organism>
<dbReference type="PRINTS" id="PR00990">
    <property type="entry name" value="RIBOKINASE"/>
</dbReference>
<comment type="caution">
    <text evidence="10">The sequence shown here is derived from an EMBL/GenBank/DDBJ whole genome shotgun (WGS) entry which is preliminary data.</text>
</comment>
<dbReference type="EMBL" id="LAZR01000315">
    <property type="protein sequence ID" value="KKN75121.1"/>
    <property type="molecule type" value="Genomic_DNA"/>
</dbReference>